<dbReference type="AlphaFoldDB" id="A0A852UNG5"/>
<dbReference type="Gene3D" id="3.40.50.720">
    <property type="entry name" value="NAD(P)-binding Rossmann-like Domain"/>
    <property type="match status" value="1"/>
</dbReference>
<evidence type="ECO:0000313" key="2">
    <source>
        <dbReference type="Proteomes" id="UP000576393"/>
    </source>
</evidence>
<evidence type="ECO:0000313" key="1">
    <source>
        <dbReference type="EMBL" id="NYF38512.1"/>
    </source>
</evidence>
<proteinExistence type="predicted"/>
<dbReference type="Pfam" id="PF13561">
    <property type="entry name" value="adh_short_C2"/>
    <property type="match status" value="1"/>
</dbReference>
<dbReference type="EMBL" id="JACCCO010000001">
    <property type="protein sequence ID" value="NYF38512.1"/>
    <property type="molecule type" value="Genomic_DNA"/>
</dbReference>
<reference evidence="1 2" key="1">
    <citation type="submission" date="2020-07" db="EMBL/GenBank/DDBJ databases">
        <title>Sequencing the genomes of 1000 actinobacteria strains.</title>
        <authorList>
            <person name="Klenk H.-P."/>
        </authorList>
    </citation>
    <scope>NUCLEOTIDE SEQUENCE [LARGE SCALE GENOMIC DNA]</scope>
    <source>
        <strain evidence="1 2">DSM 45763</strain>
    </source>
</reference>
<gene>
    <name evidence="1" type="ORF">HDA43_000671</name>
</gene>
<dbReference type="SUPFAM" id="SSF51735">
    <property type="entry name" value="NAD(P)-binding Rossmann-fold domains"/>
    <property type="match status" value="1"/>
</dbReference>
<organism evidence="1 2">
    <name type="scientific">Streptosporangium sandarakinum</name>
    <dbReference type="NCBI Taxonomy" id="1260955"/>
    <lineage>
        <taxon>Bacteria</taxon>
        <taxon>Bacillati</taxon>
        <taxon>Actinomycetota</taxon>
        <taxon>Actinomycetes</taxon>
        <taxon>Streptosporangiales</taxon>
        <taxon>Streptosporangiaceae</taxon>
        <taxon>Streptosporangium</taxon>
    </lineage>
</organism>
<dbReference type="RefSeq" id="WP_179817686.1">
    <property type="nucleotide sequence ID" value="NZ_JACCCO010000001.1"/>
</dbReference>
<comment type="caution">
    <text evidence="1">The sequence shown here is derived from an EMBL/GenBank/DDBJ whole genome shotgun (WGS) entry which is preliminary data.</text>
</comment>
<name>A0A852UNG5_9ACTN</name>
<sequence length="64" mass="6595">MPGFTPGDRPMPQELLDKAAAAAATGRVTHPGDVARMIVFLCSAANTNTTGEAVRTDGHFLSPG</sequence>
<accession>A0A852UNG5</accession>
<protein>
    <submittedName>
        <fullName evidence="1">NAD(P)-dependent dehydrogenase (Short-subunit alcohol dehydrogenase family)</fullName>
    </submittedName>
</protein>
<keyword evidence="2" id="KW-1185">Reference proteome</keyword>
<dbReference type="InterPro" id="IPR036291">
    <property type="entry name" value="NAD(P)-bd_dom_sf"/>
</dbReference>
<dbReference type="Proteomes" id="UP000576393">
    <property type="component" value="Unassembled WGS sequence"/>
</dbReference>
<dbReference type="InterPro" id="IPR002347">
    <property type="entry name" value="SDR_fam"/>
</dbReference>